<accession>X0ZNN1</accession>
<evidence type="ECO:0000313" key="1">
    <source>
        <dbReference type="EMBL" id="GAG59682.1"/>
    </source>
</evidence>
<comment type="caution">
    <text evidence="1">The sequence shown here is derived from an EMBL/GenBank/DDBJ whole genome shotgun (WGS) entry which is preliminary data.</text>
</comment>
<gene>
    <name evidence="1" type="ORF">S01H4_19887</name>
</gene>
<organism evidence="1">
    <name type="scientific">marine sediment metagenome</name>
    <dbReference type="NCBI Taxonomy" id="412755"/>
    <lineage>
        <taxon>unclassified sequences</taxon>
        <taxon>metagenomes</taxon>
        <taxon>ecological metagenomes</taxon>
    </lineage>
</organism>
<protein>
    <submittedName>
        <fullName evidence="1">Uncharacterized protein</fullName>
    </submittedName>
</protein>
<reference evidence="1" key="1">
    <citation type="journal article" date="2014" name="Front. Microbiol.">
        <title>High frequency of phylogenetically diverse reductive dehalogenase-homologous genes in deep subseafloor sedimentary metagenomes.</title>
        <authorList>
            <person name="Kawai M."/>
            <person name="Futagami T."/>
            <person name="Toyoda A."/>
            <person name="Takaki Y."/>
            <person name="Nishi S."/>
            <person name="Hori S."/>
            <person name="Arai W."/>
            <person name="Tsubouchi T."/>
            <person name="Morono Y."/>
            <person name="Uchiyama I."/>
            <person name="Ito T."/>
            <person name="Fujiyama A."/>
            <person name="Inagaki F."/>
            <person name="Takami H."/>
        </authorList>
    </citation>
    <scope>NUCLEOTIDE SEQUENCE</scope>
    <source>
        <strain evidence="1">Expedition CK06-06</strain>
    </source>
</reference>
<dbReference type="EMBL" id="BART01008900">
    <property type="protein sequence ID" value="GAG59682.1"/>
    <property type="molecule type" value="Genomic_DNA"/>
</dbReference>
<proteinExistence type="predicted"/>
<name>X0ZNN1_9ZZZZ</name>
<sequence>MEKLKGLWIDEGTPISNSERLLKINLNQIIIANKVDELVAVHNYSKEK</sequence>
<dbReference type="AlphaFoldDB" id="X0ZNN1"/>